<keyword evidence="13" id="KW-0472">Membrane</keyword>
<comment type="subcellular location">
    <subcellularLocation>
        <location evidence="4">Endoplasmic reticulum membrane</location>
        <topology evidence="4">Peripheral membrane protein</topology>
    </subcellularLocation>
    <subcellularLocation>
        <location evidence="3">Microsome membrane</location>
        <topology evidence="3">Peripheral membrane protein</topology>
    </subcellularLocation>
</comment>
<evidence type="ECO:0000256" key="10">
    <source>
        <dbReference type="ARBA" id="ARBA00023002"/>
    </source>
</evidence>
<dbReference type="PANTHER" id="PTHR24300:SF376">
    <property type="entry name" value="CYTOCHROME P450 15A1"/>
    <property type="match status" value="1"/>
</dbReference>
<dbReference type="GO" id="GO:0004497">
    <property type="term" value="F:monooxygenase activity"/>
    <property type="evidence" value="ECO:0007669"/>
    <property type="project" value="UniProtKB-KW"/>
</dbReference>
<evidence type="ECO:0000256" key="12">
    <source>
        <dbReference type="ARBA" id="ARBA00023033"/>
    </source>
</evidence>
<dbReference type="GO" id="GO:0005789">
    <property type="term" value="C:endoplasmic reticulum membrane"/>
    <property type="evidence" value="ECO:0007669"/>
    <property type="project" value="UniProtKB-SubCell"/>
</dbReference>
<evidence type="ECO:0000256" key="15">
    <source>
        <dbReference type="RuleBase" id="RU000461"/>
    </source>
</evidence>
<keyword evidence="8" id="KW-0256">Endoplasmic reticulum</keyword>
<keyword evidence="11 14" id="KW-0408">Iron</keyword>
<keyword evidence="6 14" id="KW-0349">Heme</keyword>
<evidence type="ECO:0000256" key="6">
    <source>
        <dbReference type="ARBA" id="ARBA00022617"/>
    </source>
</evidence>
<dbReference type="PRINTS" id="PR00463">
    <property type="entry name" value="EP450I"/>
</dbReference>
<feature type="binding site" description="axial binding residue" evidence="14">
    <location>
        <position position="349"/>
    </location>
    <ligand>
        <name>heme</name>
        <dbReference type="ChEBI" id="CHEBI:30413"/>
    </ligand>
    <ligandPart>
        <name>Fe</name>
        <dbReference type="ChEBI" id="CHEBI:18248"/>
    </ligandPart>
</feature>
<dbReference type="PROSITE" id="PS00086">
    <property type="entry name" value="CYTOCHROME_P450"/>
    <property type="match status" value="1"/>
</dbReference>
<evidence type="ECO:0000256" key="8">
    <source>
        <dbReference type="ARBA" id="ARBA00022824"/>
    </source>
</evidence>
<sequence length="405" mass="46537">MIKEVISRDVFDGRPDGFLYTMRSFGQKLGIVFNDGLHWNKTRRVALKFLKGFGYGSRQMELHIAEECQALVEKLKKTHEPVLVNSMFDISIINIVWRFVAGKRYELDDERLKKLCDLITRCFRVADMSGGVLTSMPYLRHVIPDLIGYTKMKEVHRALHQFLKEIIEKHKKTLDLKSPRDVIDAFLIEMHNSNGSFYEEDLQVVCLDMLEAGVETVNNTAVFMLLYLVRNEAIQRRLQDEIDEVVGENRAPVLSDRKRMLYTEAVIMETLRLASIAPVGIPHMALADAKLGDYVIPKGTFILLALHELHNGSHWKDPEAFQPERFLTREGNLIQDEWLMPFGSGKRRCIGEGLARSELFMFLAHIMQKFNLKLPPGHPMPSIEPIDGLTLSAKPFKIIFEPRCQ</sequence>
<dbReference type="FunFam" id="1.10.630.10:FF:000238">
    <property type="entry name" value="Cytochrome P450 2A6"/>
    <property type="match status" value="1"/>
</dbReference>
<keyword evidence="7 14" id="KW-0479">Metal-binding</keyword>
<name>A0ABD0SRS6_LOXSC</name>
<comment type="caution">
    <text evidence="16">The sequence shown here is derived from an EMBL/GenBank/DDBJ whole genome shotgun (WGS) entry which is preliminary data.</text>
</comment>
<evidence type="ECO:0008006" key="18">
    <source>
        <dbReference type="Google" id="ProtNLM"/>
    </source>
</evidence>
<keyword evidence="10 15" id="KW-0560">Oxidoreductase</keyword>
<comment type="similarity">
    <text evidence="5 15">Belongs to the cytochrome P450 family.</text>
</comment>
<dbReference type="Proteomes" id="UP001549921">
    <property type="component" value="Unassembled WGS sequence"/>
</dbReference>
<evidence type="ECO:0000256" key="7">
    <source>
        <dbReference type="ARBA" id="ARBA00022723"/>
    </source>
</evidence>
<dbReference type="EMBL" id="JBEDNZ010000016">
    <property type="protein sequence ID" value="KAL0822559.1"/>
    <property type="molecule type" value="Genomic_DNA"/>
</dbReference>
<dbReference type="InterPro" id="IPR001128">
    <property type="entry name" value="Cyt_P450"/>
</dbReference>
<keyword evidence="12 15" id="KW-0503">Monooxygenase</keyword>
<reference evidence="16 17" key="1">
    <citation type="submission" date="2024-06" db="EMBL/GenBank/DDBJ databases">
        <title>A chromosome-level genome assembly of beet webworm, Loxostege sticticalis.</title>
        <authorList>
            <person name="Zhang Y."/>
        </authorList>
    </citation>
    <scope>NUCLEOTIDE SEQUENCE [LARGE SCALE GENOMIC DNA]</scope>
    <source>
        <strain evidence="16">AQ028</strain>
        <tissue evidence="16">Male pupae</tissue>
    </source>
</reference>
<dbReference type="InterPro" id="IPR017972">
    <property type="entry name" value="Cyt_P450_CS"/>
</dbReference>
<evidence type="ECO:0000313" key="16">
    <source>
        <dbReference type="EMBL" id="KAL0822559.1"/>
    </source>
</evidence>
<organism evidence="16 17">
    <name type="scientific">Loxostege sticticalis</name>
    <name type="common">Beet webworm moth</name>
    <dbReference type="NCBI Taxonomy" id="481309"/>
    <lineage>
        <taxon>Eukaryota</taxon>
        <taxon>Metazoa</taxon>
        <taxon>Ecdysozoa</taxon>
        <taxon>Arthropoda</taxon>
        <taxon>Hexapoda</taxon>
        <taxon>Insecta</taxon>
        <taxon>Pterygota</taxon>
        <taxon>Neoptera</taxon>
        <taxon>Endopterygota</taxon>
        <taxon>Lepidoptera</taxon>
        <taxon>Glossata</taxon>
        <taxon>Ditrysia</taxon>
        <taxon>Pyraloidea</taxon>
        <taxon>Crambidae</taxon>
        <taxon>Pyraustinae</taxon>
        <taxon>Loxostege</taxon>
    </lineage>
</organism>
<dbReference type="PRINTS" id="PR00385">
    <property type="entry name" value="P450"/>
</dbReference>
<proteinExistence type="inferred from homology"/>
<evidence type="ECO:0000256" key="3">
    <source>
        <dbReference type="ARBA" id="ARBA00004174"/>
    </source>
</evidence>
<comment type="cofactor">
    <cofactor evidence="1 14">
        <name>heme</name>
        <dbReference type="ChEBI" id="CHEBI:30413"/>
    </cofactor>
</comment>
<dbReference type="CDD" id="cd20651">
    <property type="entry name" value="CYP15A1-like"/>
    <property type="match status" value="1"/>
</dbReference>
<evidence type="ECO:0000256" key="11">
    <source>
        <dbReference type="ARBA" id="ARBA00023004"/>
    </source>
</evidence>
<accession>A0ABD0SRS6</accession>
<evidence type="ECO:0000256" key="9">
    <source>
        <dbReference type="ARBA" id="ARBA00022848"/>
    </source>
</evidence>
<protein>
    <recommendedName>
        <fullName evidence="18">Cytochrome P450</fullName>
    </recommendedName>
</protein>
<evidence type="ECO:0000256" key="14">
    <source>
        <dbReference type="PIRSR" id="PIRSR602401-1"/>
    </source>
</evidence>
<dbReference type="Pfam" id="PF00067">
    <property type="entry name" value="p450"/>
    <property type="match status" value="1"/>
</dbReference>
<evidence type="ECO:0000256" key="1">
    <source>
        <dbReference type="ARBA" id="ARBA00001971"/>
    </source>
</evidence>
<evidence type="ECO:0000256" key="5">
    <source>
        <dbReference type="ARBA" id="ARBA00010617"/>
    </source>
</evidence>
<evidence type="ECO:0000256" key="13">
    <source>
        <dbReference type="ARBA" id="ARBA00023136"/>
    </source>
</evidence>
<dbReference type="Gene3D" id="1.10.630.10">
    <property type="entry name" value="Cytochrome P450"/>
    <property type="match status" value="1"/>
</dbReference>
<evidence type="ECO:0000256" key="2">
    <source>
        <dbReference type="ARBA" id="ARBA00003690"/>
    </source>
</evidence>
<dbReference type="GO" id="GO:0046872">
    <property type="term" value="F:metal ion binding"/>
    <property type="evidence" value="ECO:0007669"/>
    <property type="project" value="UniProtKB-KW"/>
</dbReference>
<dbReference type="PANTHER" id="PTHR24300">
    <property type="entry name" value="CYTOCHROME P450 508A4-RELATED"/>
    <property type="match status" value="1"/>
</dbReference>
<comment type="function">
    <text evidence="2">May be involved in the metabolism of insect hormones and in the breakdown of synthetic insecticides.</text>
</comment>
<dbReference type="InterPro" id="IPR050182">
    <property type="entry name" value="Cytochrome_P450_fam2"/>
</dbReference>
<gene>
    <name evidence="16" type="ORF">ABMA28_004601</name>
</gene>
<dbReference type="AlphaFoldDB" id="A0ABD0SRS6"/>
<dbReference type="InterPro" id="IPR036396">
    <property type="entry name" value="Cyt_P450_sf"/>
</dbReference>
<keyword evidence="9" id="KW-0492">Microsome</keyword>
<evidence type="ECO:0000256" key="4">
    <source>
        <dbReference type="ARBA" id="ARBA00004406"/>
    </source>
</evidence>
<dbReference type="SUPFAM" id="SSF48264">
    <property type="entry name" value="Cytochrome P450"/>
    <property type="match status" value="1"/>
</dbReference>
<dbReference type="InterPro" id="IPR002401">
    <property type="entry name" value="Cyt_P450_E_grp-I"/>
</dbReference>
<evidence type="ECO:0000313" key="17">
    <source>
        <dbReference type="Proteomes" id="UP001549921"/>
    </source>
</evidence>